<dbReference type="RefSeq" id="WP_059733039.1">
    <property type="nucleotide sequence ID" value="NZ_LOYH01000108.1"/>
</dbReference>
<proteinExistence type="predicted"/>
<accession>A0A103Z2F6</accession>
<dbReference type="AlphaFoldDB" id="A0A103Z2F6"/>
<gene>
    <name evidence="1" type="ORF">WS90_35315</name>
</gene>
<name>A0A103Z2F6_BURCE</name>
<evidence type="ECO:0000313" key="2">
    <source>
        <dbReference type="Proteomes" id="UP000069001"/>
    </source>
</evidence>
<dbReference type="EMBL" id="LOYH01000108">
    <property type="protein sequence ID" value="KVK72161.1"/>
    <property type="molecule type" value="Genomic_DNA"/>
</dbReference>
<organism evidence="1 2">
    <name type="scientific">Burkholderia cepacia</name>
    <name type="common">Pseudomonas cepacia</name>
    <dbReference type="NCBI Taxonomy" id="292"/>
    <lineage>
        <taxon>Bacteria</taxon>
        <taxon>Pseudomonadati</taxon>
        <taxon>Pseudomonadota</taxon>
        <taxon>Betaproteobacteria</taxon>
        <taxon>Burkholderiales</taxon>
        <taxon>Burkholderiaceae</taxon>
        <taxon>Burkholderia</taxon>
        <taxon>Burkholderia cepacia complex</taxon>
    </lineage>
</organism>
<protein>
    <submittedName>
        <fullName evidence="1">Uncharacterized protein</fullName>
    </submittedName>
</protein>
<comment type="caution">
    <text evidence="1">The sequence shown here is derived from an EMBL/GenBank/DDBJ whole genome shotgun (WGS) entry which is preliminary data.</text>
</comment>
<evidence type="ECO:0000313" key="1">
    <source>
        <dbReference type="EMBL" id="KVK72161.1"/>
    </source>
</evidence>
<sequence>MRGDGTLSDVRSVVGDVVNGLADISEMLARCEDGNTDVSRGHLEMIERTLLSGSVDVWYRGRYVSIPFRHLSEWFRDPVVIGASRYQVTEDVFRRWIDCDHEHGVGQIFLSCSHAGCKQRRMLTFYDPVEMQQMERRAASETWYCHHHRMLVWELSKSLSDDHVELLLRVHRVPGLNREQLKSMKRDTDFLTSIGLLASAPLIVGSRRAYSFQLTPQGSDFIRTRGQ</sequence>
<dbReference type="Proteomes" id="UP000069001">
    <property type="component" value="Unassembled WGS sequence"/>
</dbReference>
<reference evidence="1 2" key="1">
    <citation type="submission" date="2015-11" db="EMBL/GenBank/DDBJ databases">
        <title>Expanding the genomic diversity of Burkholderia species for the development of highly accurate diagnostics.</title>
        <authorList>
            <person name="Sahl J."/>
            <person name="Keim P."/>
            <person name="Wagner D."/>
        </authorList>
    </citation>
    <scope>NUCLEOTIDE SEQUENCE [LARGE SCALE GENOMIC DNA]</scope>
    <source>
        <strain evidence="1 2">MSMB1302</strain>
    </source>
</reference>